<keyword evidence="10" id="KW-1185">Reference proteome</keyword>
<evidence type="ECO:0000256" key="3">
    <source>
        <dbReference type="ARBA" id="ARBA00022448"/>
    </source>
</evidence>
<name>A0A6P8T3N9_GYMAC</name>
<feature type="transmembrane region" description="Helical" evidence="8">
    <location>
        <begin position="385"/>
        <end position="409"/>
    </location>
</feature>
<dbReference type="InterPro" id="IPR020846">
    <property type="entry name" value="MFS_dom"/>
</dbReference>
<evidence type="ECO:0000259" key="9">
    <source>
        <dbReference type="PROSITE" id="PS50850"/>
    </source>
</evidence>
<feature type="compositionally biased region" description="Low complexity" evidence="7">
    <location>
        <begin position="600"/>
        <end position="623"/>
    </location>
</feature>
<evidence type="ECO:0000256" key="4">
    <source>
        <dbReference type="ARBA" id="ARBA00022692"/>
    </source>
</evidence>
<dbReference type="RefSeq" id="XP_034058158.1">
    <property type="nucleotide sequence ID" value="XM_034202267.1"/>
</dbReference>
<keyword evidence="4 8" id="KW-0812">Transmembrane</keyword>
<evidence type="ECO:0000313" key="10">
    <source>
        <dbReference type="Proteomes" id="UP000515161"/>
    </source>
</evidence>
<protein>
    <submittedName>
        <fullName evidence="11">Transporter SVOPL isoform X5</fullName>
    </submittedName>
</protein>
<comment type="similarity">
    <text evidence="2">Belongs to the major facilitator superfamily.</text>
</comment>
<comment type="subcellular location">
    <subcellularLocation>
        <location evidence="1">Membrane</location>
        <topology evidence="1">Multi-pass membrane protein</topology>
    </subcellularLocation>
</comment>
<dbReference type="Gene3D" id="1.20.1250.20">
    <property type="entry name" value="MFS general substrate transporter like domains"/>
    <property type="match status" value="1"/>
</dbReference>
<dbReference type="InterPro" id="IPR005828">
    <property type="entry name" value="MFS_sugar_transport-like"/>
</dbReference>
<dbReference type="GO" id="GO:0016020">
    <property type="term" value="C:membrane"/>
    <property type="evidence" value="ECO:0007669"/>
    <property type="project" value="UniProtKB-SubCell"/>
</dbReference>
<feature type="transmembrane region" description="Helical" evidence="8">
    <location>
        <begin position="352"/>
        <end position="373"/>
    </location>
</feature>
<feature type="transmembrane region" description="Helical" evidence="8">
    <location>
        <begin position="92"/>
        <end position="115"/>
    </location>
</feature>
<evidence type="ECO:0000256" key="2">
    <source>
        <dbReference type="ARBA" id="ARBA00008335"/>
    </source>
</evidence>
<accession>A0A6P8T3N9</accession>
<proteinExistence type="inferred from homology"/>
<feature type="transmembrane region" description="Helical" evidence="8">
    <location>
        <begin position="180"/>
        <end position="205"/>
    </location>
</feature>
<feature type="compositionally biased region" description="Polar residues" evidence="7">
    <location>
        <begin position="583"/>
        <end position="599"/>
    </location>
</feature>
<sequence>MGDAAQLVSSIQLQDVELQEKPAHKRQGKGNNNNNNDETFTVEDAVEFIGFGRFHILLFLIMGSTNIIEAMEIMLLAVVSPEIRCEWRLQDWQVALVSTMVFLGFMVCGILSGYLADRYGRWKVVFGGFVWSAYFSLLTSFAPSYGWFIFLRSMVGCGVAGVSQGFVLKTEFMPAKYRAILLPLATVFWMIGSMLIIVLGMLVVPSFGWRWMIRLSVTPSIILLFLFKFIPESARYNVSAGNVQGALETLQKIAKMNRSSLPPGRLVESSVKERGSWRVLLSPAFRRTTLLLWYSWFVASFAYYGSVLSSSELLEKNLLCVTDPDPEHLVKHTHPDGLCFCIPFKNNDYQTLLISCLGEVALVPVNICLLNILGRKLSMTMLQLVAAMLFMLLNICSSMFGFTVLLFLLRALVSMNFNVVYIYTAEVYPTVARSLGMGFCTSFSRIGGMIAPFISQTQSYMIAAQLLADSEASLISTSSFLQTQSDMIAAQPLADSEASLISTSSFLQTNKSNGIVPFHKVPTAEQMSNDIDELMDESSDATDYDDADFVPESSWNSSDSSSSIKGLKIKENHLTHKVKKSLGISTGQSGDSTTCSVKPSSSRMSGGNSSTVTSSSSHFSENTSPKKSSINVTALPNTTKQKYNKKQYCLYCKKAISKLARHLESTHSEQHDVAKAFSFNKRSRERRQMLRSLKKRGNFDHNATVASCGAGEMVACRRPSKEKQSDDYRHCKFCQGLYARDCLWRHVKNCPQKPDEGEPQGGRKRIHLDLPKPDSVQEVVWKIACEMNQDDISSVVRSESDILSLGESIYNARKPYEKRNDYIRQKNERDGKTFNNSKSNRSFEKSRRSCYAQ</sequence>
<dbReference type="SUPFAM" id="SSF103473">
    <property type="entry name" value="MFS general substrate transporter"/>
    <property type="match status" value="1"/>
</dbReference>
<feature type="region of interest" description="Disordered" evidence="7">
    <location>
        <begin position="536"/>
        <end position="563"/>
    </location>
</feature>
<dbReference type="Pfam" id="PF00083">
    <property type="entry name" value="Sugar_tr"/>
    <property type="match status" value="1"/>
</dbReference>
<keyword evidence="6 8" id="KW-0472">Membrane</keyword>
<dbReference type="GO" id="GO:0022857">
    <property type="term" value="F:transmembrane transporter activity"/>
    <property type="evidence" value="ECO:0007669"/>
    <property type="project" value="InterPro"/>
</dbReference>
<feature type="compositionally biased region" description="Basic and acidic residues" evidence="7">
    <location>
        <begin position="820"/>
        <end position="832"/>
    </location>
</feature>
<dbReference type="GeneID" id="117537118"/>
<evidence type="ECO:0000256" key="8">
    <source>
        <dbReference type="SAM" id="Phobius"/>
    </source>
</evidence>
<evidence type="ECO:0000256" key="5">
    <source>
        <dbReference type="ARBA" id="ARBA00022989"/>
    </source>
</evidence>
<organism evidence="10 11">
    <name type="scientific">Gymnodraco acuticeps</name>
    <name type="common">Antarctic dragonfish</name>
    <dbReference type="NCBI Taxonomy" id="8218"/>
    <lineage>
        <taxon>Eukaryota</taxon>
        <taxon>Metazoa</taxon>
        <taxon>Chordata</taxon>
        <taxon>Craniata</taxon>
        <taxon>Vertebrata</taxon>
        <taxon>Euteleostomi</taxon>
        <taxon>Actinopterygii</taxon>
        <taxon>Neopterygii</taxon>
        <taxon>Teleostei</taxon>
        <taxon>Neoteleostei</taxon>
        <taxon>Acanthomorphata</taxon>
        <taxon>Eupercaria</taxon>
        <taxon>Perciformes</taxon>
        <taxon>Notothenioidei</taxon>
        <taxon>Bathydraconidae</taxon>
        <taxon>Gymnodraco</taxon>
    </lineage>
</organism>
<feature type="transmembrane region" description="Helical" evidence="8">
    <location>
        <begin position="56"/>
        <end position="80"/>
    </location>
</feature>
<feature type="transmembrane region" description="Helical" evidence="8">
    <location>
        <begin position="290"/>
        <end position="309"/>
    </location>
</feature>
<feature type="domain" description="Major facilitator superfamily (MFS) profile" evidence="9">
    <location>
        <begin position="58"/>
        <end position="486"/>
    </location>
</feature>
<evidence type="ECO:0000256" key="6">
    <source>
        <dbReference type="ARBA" id="ARBA00023136"/>
    </source>
</evidence>
<dbReference type="PANTHER" id="PTHR23511:SF45">
    <property type="entry name" value="SVOP LIKE"/>
    <property type="match status" value="1"/>
</dbReference>
<feature type="transmembrane region" description="Helical" evidence="8">
    <location>
        <begin position="122"/>
        <end position="141"/>
    </location>
</feature>
<keyword evidence="5 8" id="KW-1133">Transmembrane helix</keyword>
<feature type="region of interest" description="Disordered" evidence="7">
    <location>
        <begin position="820"/>
        <end position="853"/>
    </location>
</feature>
<reference evidence="11" key="1">
    <citation type="submission" date="2025-08" db="UniProtKB">
        <authorList>
            <consortium name="RefSeq"/>
        </authorList>
    </citation>
    <scope>IDENTIFICATION</scope>
</reference>
<dbReference type="CTD" id="136306"/>
<feature type="transmembrane region" description="Helical" evidence="8">
    <location>
        <begin position="211"/>
        <end position="230"/>
    </location>
</feature>
<gene>
    <name evidence="11" type="primary">svopl</name>
</gene>
<feature type="compositionally biased region" description="Low complexity" evidence="7">
    <location>
        <begin position="553"/>
        <end position="563"/>
    </location>
</feature>
<evidence type="ECO:0000313" key="11">
    <source>
        <dbReference type="RefSeq" id="XP_034058158.1"/>
    </source>
</evidence>
<feature type="region of interest" description="Disordered" evidence="7">
    <location>
        <begin position="580"/>
        <end position="633"/>
    </location>
</feature>
<dbReference type="InterPro" id="IPR036259">
    <property type="entry name" value="MFS_trans_sf"/>
</dbReference>
<evidence type="ECO:0000256" key="7">
    <source>
        <dbReference type="SAM" id="MobiDB-lite"/>
    </source>
</evidence>
<feature type="compositionally biased region" description="Acidic residues" evidence="7">
    <location>
        <begin position="536"/>
        <end position="549"/>
    </location>
</feature>
<dbReference type="PROSITE" id="PS50850">
    <property type="entry name" value="MFS"/>
    <property type="match status" value="1"/>
</dbReference>
<dbReference type="AlphaFoldDB" id="A0A6P8T3N9"/>
<dbReference type="PANTHER" id="PTHR23511">
    <property type="entry name" value="SYNAPTIC VESICLE GLYCOPROTEIN 2"/>
    <property type="match status" value="1"/>
</dbReference>
<keyword evidence="3" id="KW-0813">Transport</keyword>
<dbReference type="Proteomes" id="UP000515161">
    <property type="component" value="Unplaced"/>
</dbReference>
<evidence type="ECO:0000256" key="1">
    <source>
        <dbReference type="ARBA" id="ARBA00004141"/>
    </source>
</evidence>